<name>A0A7J0BH69_9BACT</name>
<dbReference type="NCBIfam" id="TIGR00455">
    <property type="entry name" value="apsK"/>
    <property type="match status" value="1"/>
</dbReference>
<comment type="caution">
    <text evidence="10">The sequence shown here is derived from an EMBL/GenBank/DDBJ whole genome shotgun (WGS) entry which is preliminary data.</text>
</comment>
<dbReference type="GO" id="GO:0005737">
    <property type="term" value="C:cytoplasm"/>
    <property type="evidence" value="ECO:0007669"/>
    <property type="project" value="TreeGrafter"/>
</dbReference>
<dbReference type="AlphaFoldDB" id="A0A7J0BH69"/>
<feature type="binding site" evidence="6">
    <location>
        <begin position="35"/>
        <end position="42"/>
    </location>
    <ligand>
        <name>ATP</name>
        <dbReference type="ChEBI" id="CHEBI:30616"/>
    </ligand>
</feature>
<dbReference type="InterPro" id="IPR027417">
    <property type="entry name" value="P-loop_NTPase"/>
</dbReference>
<evidence type="ECO:0000313" key="11">
    <source>
        <dbReference type="Proteomes" id="UP000503840"/>
    </source>
</evidence>
<dbReference type="EC" id="2.7.1.25" evidence="2 6"/>
<dbReference type="Gene3D" id="3.40.50.300">
    <property type="entry name" value="P-loop containing nucleotide triphosphate hydrolases"/>
    <property type="match status" value="1"/>
</dbReference>
<dbReference type="EMBL" id="BLVO01000012">
    <property type="protein sequence ID" value="GFM32445.1"/>
    <property type="molecule type" value="Genomic_DNA"/>
</dbReference>
<dbReference type="PANTHER" id="PTHR42700">
    <property type="entry name" value="SULFATE ADENYLYLTRANSFERASE"/>
    <property type="match status" value="1"/>
</dbReference>
<evidence type="ECO:0000256" key="3">
    <source>
        <dbReference type="ARBA" id="ARBA00022679"/>
    </source>
</evidence>
<evidence type="ECO:0000256" key="7">
    <source>
        <dbReference type="RuleBase" id="RU004347"/>
    </source>
</evidence>
<dbReference type="GO" id="GO:0010134">
    <property type="term" value="P:sulfate assimilation via adenylyl sulfate reduction"/>
    <property type="evidence" value="ECO:0007669"/>
    <property type="project" value="TreeGrafter"/>
</dbReference>
<dbReference type="GO" id="GO:0070814">
    <property type="term" value="P:hydrogen sulfide biosynthetic process"/>
    <property type="evidence" value="ECO:0007669"/>
    <property type="project" value="UniProtKB-UniRule"/>
</dbReference>
<comment type="catalytic activity">
    <reaction evidence="1 6 7">
        <text>adenosine 5'-phosphosulfate + ATP = 3'-phosphoadenylyl sulfate + ADP + H(+)</text>
        <dbReference type="Rhea" id="RHEA:24152"/>
        <dbReference type="ChEBI" id="CHEBI:15378"/>
        <dbReference type="ChEBI" id="CHEBI:30616"/>
        <dbReference type="ChEBI" id="CHEBI:58243"/>
        <dbReference type="ChEBI" id="CHEBI:58339"/>
        <dbReference type="ChEBI" id="CHEBI:456216"/>
        <dbReference type="EC" id="2.7.1.25"/>
    </reaction>
</comment>
<keyword evidence="3 6" id="KW-0808">Transferase</keyword>
<dbReference type="GO" id="GO:0019379">
    <property type="term" value="P:sulfate assimilation, phosphoadenylyl sulfate reduction by phosphoadenylyl-sulfate reductase (thioredoxin)"/>
    <property type="evidence" value="ECO:0007669"/>
    <property type="project" value="TreeGrafter"/>
</dbReference>
<dbReference type="PANTHER" id="PTHR42700:SF1">
    <property type="entry name" value="SULFATE ADENYLYLTRANSFERASE"/>
    <property type="match status" value="1"/>
</dbReference>
<sequence length="222" mass="24374">MAEKEPHIIRQRGSVSRTDREQRNGHSARVFWLTGLSGSGKSTIAHAVEKALFDAGMQAVVFDGDNVRHGLCSNLGFLPEDRQENIRRISEVSKLFAESGTICLCAFIAPLEADRTVIRSVLGDDLREIYVSCPLSVCEARDVKGYYARARAGLIKHYTGISAPYEVPQHPHLVVDTDRESLDESVAKVLDFVMHNIRQADGALADMPEGRSLGTTPPVSLS</sequence>
<dbReference type="InterPro" id="IPR050512">
    <property type="entry name" value="Sulf_AdTrans/APS_kinase"/>
</dbReference>
<comment type="caution">
    <text evidence="6">Lacks conserved residue(s) required for the propagation of feature annotation.</text>
</comment>
<dbReference type="InterPro" id="IPR002891">
    <property type="entry name" value="APS"/>
</dbReference>
<evidence type="ECO:0000313" key="10">
    <source>
        <dbReference type="EMBL" id="GFM32445.1"/>
    </source>
</evidence>
<evidence type="ECO:0000256" key="6">
    <source>
        <dbReference type="HAMAP-Rule" id="MF_00065"/>
    </source>
</evidence>
<dbReference type="SUPFAM" id="SSF52540">
    <property type="entry name" value="P-loop containing nucleoside triphosphate hydrolases"/>
    <property type="match status" value="1"/>
</dbReference>
<feature type="domain" description="APS kinase" evidence="9">
    <location>
        <begin position="30"/>
        <end position="176"/>
    </location>
</feature>
<evidence type="ECO:0000256" key="2">
    <source>
        <dbReference type="ARBA" id="ARBA00012121"/>
    </source>
</evidence>
<dbReference type="CDD" id="cd02027">
    <property type="entry name" value="APSK"/>
    <property type="match status" value="1"/>
</dbReference>
<evidence type="ECO:0000259" key="9">
    <source>
        <dbReference type="Pfam" id="PF01583"/>
    </source>
</evidence>
<feature type="region of interest" description="Disordered" evidence="8">
    <location>
        <begin position="1"/>
        <end position="23"/>
    </location>
</feature>
<dbReference type="RefSeq" id="WP_174404156.1">
    <property type="nucleotide sequence ID" value="NZ_BLVO01000012.1"/>
</dbReference>
<evidence type="ECO:0000256" key="1">
    <source>
        <dbReference type="ARBA" id="ARBA00001823"/>
    </source>
</evidence>
<gene>
    <name evidence="6 10" type="primary">cysC</name>
    <name evidence="10" type="ORF">DSM101010T_08100</name>
</gene>
<keyword evidence="4 6" id="KW-0547">Nucleotide-binding</keyword>
<keyword evidence="5 6" id="KW-0067">ATP-binding</keyword>
<dbReference type="GO" id="GO:0004020">
    <property type="term" value="F:adenylylsulfate kinase activity"/>
    <property type="evidence" value="ECO:0007669"/>
    <property type="project" value="UniProtKB-UniRule"/>
</dbReference>
<evidence type="ECO:0000256" key="4">
    <source>
        <dbReference type="ARBA" id="ARBA00022741"/>
    </source>
</evidence>
<organism evidence="10 11">
    <name type="scientific">Desulfovibrio subterraneus</name>
    <dbReference type="NCBI Taxonomy" id="2718620"/>
    <lineage>
        <taxon>Bacteria</taxon>
        <taxon>Pseudomonadati</taxon>
        <taxon>Thermodesulfobacteriota</taxon>
        <taxon>Desulfovibrionia</taxon>
        <taxon>Desulfovibrionales</taxon>
        <taxon>Desulfovibrionaceae</taxon>
        <taxon>Desulfovibrio</taxon>
    </lineage>
</organism>
<reference evidence="10 11" key="1">
    <citation type="submission" date="2020-05" db="EMBL/GenBank/DDBJ databases">
        <title>Draft genome sequence of Desulfovibrio sp. strain HN2T.</title>
        <authorList>
            <person name="Ueno A."/>
            <person name="Tamazawa S."/>
            <person name="Tamamura S."/>
            <person name="Murakami T."/>
            <person name="Kiyama T."/>
            <person name="Inomata H."/>
            <person name="Amano Y."/>
            <person name="Miyakawa K."/>
            <person name="Tamaki H."/>
            <person name="Naganuma T."/>
            <person name="Kaneko K."/>
        </authorList>
    </citation>
    <scope>NUCLEOTIDE SEQUENCE [LARGE SCALE GENOMIC DNA]</scope>
    <source>
        <strain evidence="10 11">HN2</strain>
    </source>
</reference>
<keyword evidence="11" id="KW-1185">Reference proteome</keyword>
<dbReference type="InterPro" id="IPR059117">
    <property type="entry name" value="APS_kinase_dom"/>
</dbReference>
<dbReference type="HAMAP" id="MF_00065">
    <property type="entry name" value="Adenylyl_sulf_kinase"/>
    <property type="match status" value="1"/>
</dbReference>
<dbReference type="GO" id="GO:0005524">
    <property type="term" value="F:ATP binding"/>
    <property type="evidence" value="ECO:0007669"/>
    <property type="project" value="UniProtKB-UniRule"/>
</dbReference>
<evidence type="ECO:0000256" key="5">
    <source>
        <dbReference type="ARBA" id="ARBA00022840"/>
    </source>
</evidence>
<dbReference type="Pfam" id="PF01583">
    <property type="entry name" value="APS_kinase"/>
    <property type="match status" value="1"/>
</dbReference>
<comment type="pathway">
    <text evidence="6 7">Sulfur metabolism; hydrogen sulfide biosynthesis; sulfite from sulfate: step 2/3.</text>
</comment>
<dbReference type="NCBIfam" id="NF003013">
    <property type="entry name" value="PRK03846.1"/>
    <property type="match status" value="1"/>
</dbReference>
<comment type="function">
    <text evidence="6 7">Catalyzes the synthesis of activated sulfate.</text>
</comment>
<comment type="similarity">
    <text evidence="6 7">Belongs to the APS kinase family.</text>
</comment>
<evidence type="ECO:0000256" key="8">
    <source>
        <dbReference type="SAM" id="MobiDB-lite"/>
    </source>
</evidence>
<keyword evidence="6 7" id="KW-0418">Kinase</keyword>
<proteinExistence type="inferred from homology"/>
<protein>
    <recommendedName>
        <fullName evidence="2 6">Adenylyl-sulfate kinase</fullName>
        <ecNumber evidence="2 6">2.7.1.25</ecNumber>
    </recommendedName>
    <alternativeName>
        <fullName evidence="6">APS kinase</fullName>
    </alternativeName>
    <alternativeName>
        <fullName evidence="6">ATP adenosine-5'-phosphosulfate 3'-phosphotransferase</fullName>
    </alternativeName>
    <alternativeName>
        <fullName evidence="6">Adenosine-5'-phosphosulfate kinase</fullName>
    </alternativeName>
</protein>
<dbReference type="GO" id="GO:0004781">
    <property type="term" value="F:sulfate adenylyltransferase (ATP) activity"/>
    <property type="evidence" value="ECO:0007669"/>
    <property type="project" value="TreeGrafter"/>
</dbReference>
<dbReference type="Proteomes" id="UP000503840">
    <property type="component" value="Unassembled WGS sequence"/>
</dbReference>
<keyword evidence="6" id="KW-0597">Phosphoprotein</keyword>
<accession>A0A7J0BH69</accession>
<dbReference type="UniPathway" id="UPA00140">
    <property type="reaction ID" value="UER00205"/>
</dbReference>